<dbReference type="InterPro" id="IPR033412">
    <property type="entry name" value="PFOR_II"/>
</dbReference>
<proteinExistence type="predicted"/>
<dbReference type="Pfam" id="PF17147">
    <property type="entry name" value="PFOR_II"/>
    <property type="match status" value="1"/>
</dbReference>
<comment type="caution">
    <text evidence="4">The sequence shown here is derived from an EMBL/GenBank/DDBJ whole genome shotgun (WGS) entry which is preliminary data.</text>
</comment>
<dbReference type="InterPro" id="IPR009014">
    <property type="entry name" value="Transketo_C/PFOR_II"/>
</dbReference>
<evidence type="ECO:0000259" key="2">
    <source>
        <dbReference type="Pfam" id="PF01855"/>
    </source>
</evidence>
<dbReference type="PANTHER" id="PTHR32154">
    <property type="entry name" value="PYRUVATE-FLAVODOXIN OXIDOREDUCTASE-RELATED"/>
    <property type="match status" value="1"/>
</dbReference>
<evidence type="ECO:0000259" key="3">
    <source>
        <dbReference type="Pfam" id="PF17147"/>
    </source>
</evidence>
<dbReference type="SUPFAM" id="SSF52518">
    <property type="entry name" value="Thiamin diphosphate-binding fold (THDP-binding)"/>
    <property type="match status" value="1"/>
</dbReference>
<dbReference type="InterPro" id="IPR029061">
    <property type="entry name" value="THDP-binding"/>
</dbReference>
<keyword evidence="4" id="KW-0670">Pyruvate</keyword>
<dbReference type="GO" id="GO:0016491">
    <property type="term" value="F:oxidoreductase activity"/>
    <property type="evidence" value="ECO:0007669"/>
    <property type="project" value="UniProtKB-KW"/>
</dbReference>
<evidence type="ECO:0000313" key="5">
    <source>
        <dbReference type="Proteomes" id="UP000886829"/>
    </source>
</evidence>
<dbReference type="Pfam" id="PF01855">
    <property type="entry name" value="POR_N"/>
    <property type="match status" value="1"/>
</dbReference>
<dbReference type="PANTHER" id="PTHR32154:SF0">
    <property type="entry name" value="PYRUVATE-FLAVODOXIN OXIDOREDUCTASE-RELATED"/>
    <property type="match status" value="1"/>
</dbReference>
<dbReference type="Proteomes" id="UP000886829">
    <property type="component" value="Unassembled WGS sequence"/>
</dbReference>
<feature type="domain" description="Pyruvate:ferredoxin oxidoreductase core" evidence="3">
    <location>
        <begin position="259"/>
        <end position="355"/>
    </location>
</feature>
<dbReference type="EMBL" id="DXEV01000134">
    <property type="protein sequence ID" value="HIX57155.1"/>
    <property type="molecule type" value="Genomic_DNA"/>
</dbReference>
<gene>
    <name evidence="4" type="primary">porA</name>
    <name evidence="4" type="ORF">H9850_06755</name>
</gene>
<dbReference type="InterPro" id="IPR050722">
    <property type="entry name" value="Pyruvate:ferred/Flavod_OxRd"/>
</dbReference>
<dbReference type="Gene3D" id="3.40.50.920">
    <property type="match status" value="1"/>
</dbReference>
<sequence length="417" mass="45170">MLKQIEGSLGIAEAVALCRPGVVCAYPISPQTHIVENVGKLVKEGKLQNCEFINCESEFSALSISIGASAGGVRTYTATASQGLLFMTEAIYNASGLGLPIVMTVASRAIGAPINIWNDHSDSLSQRDSGWLQLFCESNQDALDTHIMAFKIAEKVGLPVMVLMDGFVLTHAFERLDLPTQEQIDSFLPEYEPKEYLDPKDPISMGAMVGPEAFTEVRLLQQRKMYKALDVIEEVTKEYRALTGRNSGGLLDCYNCENADVKLIIAGSSVGTAKDEIDVLTKQGYKVGIISLKAFRPFPYDALRAAIGDTKKVVVLERAFSCGARGIICPEVERAMRGTDCQVHTAIAGLGGRAILGSTIKRIADMALNDQFKDEVTWVDVEPKVLNSYLKDSENVTFADGPVSDSAIIESAKSGRA</sequence>
<reference evidence="4" key="2">
    <citation type="submission" date="2021-04" db="EMBL/GenBank/DDBJ databases">
        <authorList>
            <person name="Gilroy R."/>
        </authorList>
    </citation>
    <scope>NUCLEOTIDE SEQUENCE</scope>
    <source>
        <strain evidence="4">USASDec5-558</strain>
    </source>
</reference>
<keyword evidence="1" id="KW-0560">Oxidoreductase</keyword>
<dbReference type="AlphaFoldDB" id="A0A9D1WDG4"/>
<dbReference type="InterPro" id="IPR002880">
    <property type="entry name" value="Pyrv_Fd/Flavodoxin_OxRdtase_N"/>
</dbReference>
<reference evidence="4" key="1">
    <citation type="journal article" date="2021" name="PeerJ">
        <title>Extensive microbial diversity within the chicken gut microbiome revealed by metagenomics and culture.</title>
        <authorList>
            <person name="Gilroy R."/>
            <person name="Ravi A."/>
            <person name="Getino M."/>
            <person name="Pursley I."/>
            <person name="Horton D.L."/>
            <person name="Alikhan N.F."/>
            <person name="Baker D."/>
            <person name="Gharbi K."/>
            <person name="Hall N."/>
            <person name="Watson M."/>
            <person name="Adriaenssens E.M."/>
            <person name="Foster-Nyarko E."/>
            <person name="Jarju S."/>
            <person name="Secka A."/>
            <person name="Antonio M."/>
            <person name="Oren A."/>
            <person name="Chaudhuri R.R."/>
            <person name="La Ragione R."/>
            <person name="Hildebrand F."/>
            <person name="Pallen M.J."/>
        </authorList>
    </citation>
    <scope>NUCLEOTIDE SEQUENCE</scope>
    <source>
        <strain evidence="4">USASDec5-558</strain>
    </source>
</reference>
<name>A0A9D1WDG4_9GAMM</name>
<evidence type="ECO:0000313" key="4">
    <source>
        <dbReference type="EMBL" id="HIX57155.1"/>
    </source>
</evidence>
<protein>
    <submittedName>
        <fullName evidence="4">Pyruvate ferredoxin oxidoreductase</fullName>
    </submittedName>
</protein>
<dbReference type="FunFam" id="3.40.50.970:FF:000012">
    <property type="entry name" value="Pyruvate:ferredoxin (Flavodoxin) oxidoreductase"/>
    <property type="match status" value="1"/>
</dbReference>
<dbReference type="SUPFAM" id="SSF52922">
    <property type="entry name" value="TK C-terminal domain-like"/>
    <property type="match status" value="1"/>
</dbReference>
<organism evidence="4 5">
    <name type="scientific">Candidatus Anaerobiospirillum pullistercoris</name>
    <dbReference type="NCBI Taxonomy" id="2838452"/>
    <lineage>
        <taxon>Bacteria</taxon>
        <taxon>Pseudomonadati</taxon>
        <taxon>Pseudomonadota</taxon>
        <taxon>Gammaproteobacteria</taxon>
        <taxon>Aeromonadales</taxon>
        <taxon>Succinivibrionaceae</taxon>
        <taxon>Anaerobiospirillum</taxon>
    </lineage>
</organism>
<feature type="domain" description="Pyruvate flavodoxin/ferredoxin oxidoreductase pyrimidine binding" evidence="2">
    <location>
        <begin position="14"/>
        <end position="236"/>
    </location>
</feature>
<dbReference type="CDD" id="cd07034">
    <property type="entry name" value="TPP_PYR_PFOR_IOR-alpha_like"/>
    <property type="match status" value="1"/>
</dbReference>
<evidence type="ECO:0000256" key="1">
    <source>
        <dbReference type="ARBA" id="ARBA00023002"/>
    </source>
</evidence>
<accession>A0A9D1WDG4</accession>
<dbReference type="GO" id="GO:0006979">
    <property type="term" value="P:response to oxidative stress"/>
    <property type="evidence" value="ECO:0007669"/>
    <property type="project" value="TreeGrafter"/>
</dbReference>
<dbReference type="Gene3D" id="3.40.50.970">
    <property type="match status" value="1"/>
</dbReference>